<accession>A0A0C3MZE8</accession>
<keyword evidence="1" id="KW-0472">Membrane</keyword>
<sequence>MSMRADKLGPGASNVYFTMWSLPNGINYTNCFSSSFSMEGKTGVLACLWAQTSGRVYSVLLLGLAVCGDDLLLATLFAYWLIDVSATFAETVLRPARSVR</sequence>
<reference evidence="3" key="2">
    <citation type="submission" date="2015-01" db="EMBL/GenBank/DDBJ databases">
        <title>Evolutionary Origins and Diversification of the Mycorrhizal Mutualists.</title>
        <authorList>
            <consortium name="DOE Joint Genome Institute"/>
            <consortium name="Mycorrhizal Genomics Consortium"/>
            <person name="Kohler A."/>
            <person name="Kuo A."/>
            <person name="Nagy L.G."/>
            <person name="Floudas D."/>
            <person name="Copeland A."/>
            <person name="Barry K.W."/>
            <person name="Cichocki N."/>
            <person name="Veneault-Fourrey C."/>
            <person name="LaButti K."/>
            <person name="Lindquist E.A."/>
            <person name="Lipzen A."/>
            <person name="Lundell T."/>
            <person name="Morin E."/>
            <person name="Murat C."/>
            <person name="Riley R."/>
            <person name="Ohm R."/>
            <person name="Sun H."/>
            <person name="Tunlid A."/>
            <person name="Henrissat B."/>
            <person name="Grigoriev I.V."/>
            <person name="Hibbett D.S."/>
            <person name="Martin F."/>
        </authorList>
    </citation>
    <scope>NUCLEOTIDE SEQUENCE [LARGE SCALE GENOMIC DNA]</scope>
    <source>
        <strain evidence="3">Marx 270</strain>
    </source>
</reference>
<dbReference type="Proteomes" id="UP000054217">
    <property type="component" value="Unassembled WGS sequence"/>
</dbReference>
<reference evidence="2 3" key="1">
    <citation type="submission" date="2014-04" db="EMBL/GenBank/DDBJ databases">
        <authorList>
            <consortium name="DOE Joint Genome Institute"/>
            <person name="Kuo A."/>
            <person name="Kohler A."/>
            <person name="Costa M.D."/>
            <person name="Nagy L.G."/>
            <person name="Floudas D."/>
            <person name="Copeland A."/>
            <person name="Barry K.W."/>
            <person name="Cichocki N."/>
            <person name="Veneault-Fourrey C."/>
            <person name="LaButti K."/>
            <person name="Lindquist E.A."/>
            <person name="Lipzen A."/>
            <person name="Lundell T."/>
            <person name="Morin E."/>
            <person name="Murat C."/>
            <person name="Sun H."/>
            <person name="Tunlid A."/>
            <person name="Henrissat B."/>
            <person name="Grigoriev I.V."/>
            <person name="Hibbett D.S."/>
            <person name="Martin F."/>
            <person name="Nordberg H.P."/>
            <person name="Cantor M.N."/>
            <person name="Hua S.X."/>
        </authorList>
    </citation>
    <scope>NUCLEOTIDE SEQUENCE [LARGE SCALE GENOMIC DNA]</scope>
    <source>
        <strain evidence="2 3">Marx 270</strain>
    </source>
</reference>
<keyword evidence="3" id="KW-1185">Reference proteome</keyword>
<feature type="transmembrane region" description="Helical" evidence="1">
    <location>
        <begin position="59"/>
        <end position="82"/>
    </location>
</feature>
<organism evidence="2 3">
    <name type="scientific">Pisolithus tinctorius Marx 270</name>
    <dbReference type="NCBI Taxonomy" id="870435"/>
    <lineage>
        <taxon>Eukaryota</taxon>
        <taxon>Fungi</taxon>
        <taxon>Dikarya</taxon>
        <taxon>Basidiomycota</taxon>
        <taxon>Agaricomycotina</taxon>
        <taxon>Agaricomycetes</taxon>
        <taxon>Agaricomycetidae</taxon>
        <taxon>Boletales</taxon>
        <taxon>Sclerodermatineae</taxon>
        <taxon>Pisolithaceae</taxon>
        <taxon>Pisolithus</taxon>
    </lineage>
</organism>
<dbReference type="AlphaFoldDB" id="A0A0C3MZE8"/>
<evidence type="ECO:0000313" key="3">
    <source>
        <dbReference type="Proteomes" id="UP000054217"/>
    </source>
</evidence>
<keyword evidence="1" id="KW-1133">Transmembrane helix</keyword>
<dbReference type="InParanoid" id="A0A0C3MZE8"/>
<evidence type="ECO:0000256" key="1">
    <source>
        <dbReference type="SAM" id="Phobius"/>
    </source>
</evidence>
<evidence type="ECO:0000313" key="2">
    <source>
        <dbReference type="EMBL" id="KIN94244.1"/>
    </source>
</evidence>
<name>A0A0C3MZE8_PISTI</name>
<dbReference type="EMBL" id="KN832107">
    <property type="protein sequence ID" value="KIN94244.1"/>
    <property type="molecule type" value="Genomic_DNA"/>
</dbReference>
<proteinExistence type="predicted"/>
<gene>
    <name evidence="2" type="ORF">M404DRAFT_1008497</name>
</gene>
<protein>
    <submittedName>
        <fullName evidence="2">Uncharacterized protein</fullName>
    </submittedName>
</protein>
<keyword evidence="1" id="KW-0812">Transmembrane</keyword>
<dbReference type="HOGENOM" id="CLU_2307171_0_0_1"/>